<keyword evidence="3" id="KW-0378">Hydrolase</keyword>
<comment type="similarity">
    <text evidence="1">Belongs to the protein-tyrosine phosphatase family.</text>
</comment>
<keyword evidence="4" id="KW-1185">Reference proteome</keyword>
<dbReference type="InterPro" id="IPR026893">
    <property type="entry name" value="Tyr/Ser_Pase_IphP-type"/>
</dbReference>
<dbReference type="RefSeq" id="WP_334480258.1">
    <property type="nucleotide sequence ID" value="NZ_JAZHRV010000001.1"/>
</dbReference>
<evidence type="ECO:0000313" key="4">
    <source>
        <dbReference type="Proteomes" id="UP001364224"/>
    </source>
</evidence>
<sequence>MSESPASPARHLNLSGASNFRDLGGYPTSDGRTVRWRQIFRSNHLGHLTDDDASVLRELGVRSAFDFRGTEERAAALCGMPEITVHSLPVEPTVVAALRAIAAAGTPLSTDHAVEVMRDSYRSYVQKNTQHFRTLFAHLLEDRAPLVIHCTAGKDRTGFACALILHTLGVADDIISEDYLLTNRFYRRDPNSSIDLPEEVKQVLGSVQQSFLAAAFDAIDADYGDLETYLRDGLGLGIAERASLEARYLQG</sequence>
<dbReference type="PANTHER" id="PTHR31126">
    <property type="entry name" value="TYROSINE-PROTEIN PHOSPHATASE"/>
    <property type="match status" value="1"/>
</dbReference>
<dbReference type="PANTHER" id="PTHR31126:SF1">
    <property type="entry name" value="TYROSINE SPECIFIC PROTEIN PHOSPHATASES DOMAIN-CONTAINING PROTEIN"/>
    <property type="match status" value="1"/>
</dbReference>
<comment type="caution">
    <text evidence="3">The sequence shown here is derived from an EMBL/GenBank/DDBJ whole genome shotgun (WGS) entry which is preliminary data.</text>
</comment>
<dbReference type="EC" id="3.1.3.48" evidence="3"/>
<dbReference type="PROSITE" id="PS00383">
    <property type="entry name" value="TYR_PHOSPHATASE_1"/>
    <property type="match status" value="1"/>
</dbReference>
<reference evidence="3 4" key="1">
    <citation type="submission" date="2024-02" db="EMBL/GenBank/DDBJ databases">
        <title>Adaptive strategies in a cosmopolitan and abundant soil bacterium.</title>
        <authorList>
            <person name="Carini P."/>
        </authorList>
    </citation>
    <scope>NUCLEOTIDE SEQUENCE [LARGE SCALE GENOMIC DNA]</scope>
    <source>
        <strain evidence="3 4">AZCC 1608</strain>
    </source>
</reference>
<proteinExistence type="inferred from homology"/>
<dbReference type="Pfam" id="PF13350">
    <property type="entry name" value="Y_phosphatase3"/>
    <property type="match status" value="1"/>
</dbReference>
<dbReference type="Proteomes" id="UP001364224">
    <property type="component" value="Unassembled WGS sequence"/>
</dbReference>
<dbReference type="EMBL" id="JAZHRV010000001">
    <property type="protein sequence ID" value="MEH2555237.1"/>
    <property type="molecule type" value="Genomic_DNA"/>
</dbReference>
<dbReference type="SUPFAM" id="SSF52799">
    <property type="entry name" value="(Phosphotyrosine protein) phosphatases II"/>
    <property type="match status" value="1"/>
</dbReference>
<gene>
    <name evidence="3" type="ORF">V1286_002766</name>
</gene>
<organism evidence="3 4">
    <name type="scientific">Bradyrhizobium algeriense</name>
    <dbReference type="NCBI Taxonomy" id="634784"/>
    <lineage>
        <taxon>Bacteria</taxon>
        <taxon>Pseudomonadati</taxon>
        <taxon>Pseudomonadota</taxon>
        <taxon>Alphaproteobacteria</taxon>
        <taxon>Hyphomicrobiales</taxon>
        <taxon>Nitrobacteraceae</taxon>
        <taxon>Bradyrhizobium</taxon>
    </lineage>
</organism>
<dbReference type="InterPro" id="IPR000387">
    <property type="entry name" value="Tyr_Pase_dom"/>
</dbReference>
<accession>A0ABU8B9L3</accession>
<evidence type="ECO:0000259" key="2">
    <source>
        <dbReference type="PROSITE" id="PS50056"/>
    </source>
</evidence>
<dbReference type="GO" id="GO:0004725">
    <property type="term" value="F:protein tyrosine phosphatase activity"/>
    <property type="evidence" value="ECO:0007669"/>
    <property type="project" value="UniProtKB-EC"/>
</dbReference>
<evidence type="ECO:0000256" key="1">
    <source>
        <dbReference type="ARBA" id="ARBA00009580"/>
    </source>
</evidence>
<dbReference type="InterPro" id="IPR016130">
    <property type="entry name" value="Tyr_Pase_AS"/>
</dbReference>
<dbReference type="PROSITE" id="PS50056">
    <property type="entry name" value="TYR_PHOSPHATASE_2"/>
    <property type="match status" value="1"/>
</dbReference>
<name>A0ABU8B9L3_9BRAD</name>
<dbReference type="InterPro" id="IPR029021">
    <property type="entry name" value="Prot-tyrosine_phosphatase-like"/>
</dbReference>
<dbReference type="Gene3D" id="3.90.190.10">
    <property type="entry name" value="Protein tyrosine phosphatase superfamily"/>
    <property type="match status" value="1"/>
</dbReference>
<evidence type="ECO:0000313" key="3">
    <source>
        <dbReference type="EMBL" id="MEH2555237.1"/>
    </source>
</evidence>
<feature type="domain" description="Tyrosine specific protein phosphatases" evidence="2">
    <location>
        <begin position="119"/>
        <end position="187"/>
    </location>
</feature>
<protein>
    <submittedName>
        <fullName evidence="3">Protein-tyrosine phosphatase</fullName>
        <ecNumber evidence="3">3.1.3.48</ecNumber>
    </submittedName>
</protein>